<protein>
    <recommendedName>
        <fullName evidence="7">Small ribosomal subunit protein mS29</fullName>
    </recommendedName>
</protein>
<evidence type="ECO:0000256" key="3">
    <source>
        <dbReference type="ARBA" id="ARBA00022946"/>
    </source>
</evidence>
<keyword evidence="4" id="KW-0689">Ribosomal protein</keyword>
<gene>
    <name evidence="8" type="ORF">TELCIR_09280</name>
</gene>
<evidence type="ECO:0000256" key="6">
    <source>
        <dbReference type="ARBA" id="ARBA00023274"/>
    </source>
</evidence>
<evidence type="ECO:0000256" key="1">
    <source>
        <dbReference type="ARBA" id="ARBA00004173"/>
    </source>
</evidence>
<dbReference type="AlphaFoldDB" id="A0A2G9UGP1"/>
<comment type="subcellular location">
    <subcellularLocation>
        <location evidence="1">Mitochondrion</location>
    </subcellularLocation>
</comment>
<keyword evidence="9" id="KW-1185">Reference proteome</keyword>
<name>A0A2G9UGP1_TELCI</name>
<dbReference type="GO" id="GO:0005763">
    <property type="term" value="C:mitochondrial small ribosomal subunit"/>
    <property type="evidence" value="ECO:0007669"/>
    <property type="project" value="TreeGrafter"/>
</dbReference>
<sequence length="244" mass="27571">VFVGIDEANSLWGKTLVKKADRSYASPSDLTLVNHYRDLIAPGWQNGCILLVADKKEVSNARDDITVPRHTPLELFGEEGFHFIEPFLPIETKQYTKEEVSNMYQYYYDKRWLTTEKEYSVFRPVAIHKATMFSNAPPLPPRTSSNPKVTFKGISVITLAIYYWRDRGLYEELIDYLDKTISISKINYNHILGLYSLSDKEANVLSDERTGVECVAYPQRSDQCSISLAGPGTGSGVNADRAGK</sequence>
<dbReference type="GO" id="GO:0003735">
    <property type="term" value="F:structural constituent of ribosome"/>
    <property type="evidence" value="ECO:0007669"/>
    <property type="project" value="TreeGrafter"/>
</dbReference>
<feature type="non-terminal residue" evidence="8">
    <location>
        <position position="1"/>
    </location>
</feature>
<organism evidence="8 9">
    <name type="scientific">Teladorsagia circumcincta</name>
    <name type="common">Brown stomach worm</name>
    <name type="synonym">Ostertagia circumcincta</name>
    <dbReference type="NCBI Taxonomy" id="45464"/>
    <lineage>
        <taxon>Eukaryota</taxon>
        <taxon>Metazoa</taxon>
        <taxon>Ecdysozoa</taxon>
        <taxon>Nematoda</taxon>
        <taxon>Chromadorea</taxon>
        <taxon>Rhabditida</taxon>
        <taxon>Rhabditina</taxon>
        <taxon>Rhabditomorpha</taxon>
        <taxon>Strongyloidea</taxon>
        <taxon>Trichostrongylidae</taxon>
        <taxon>Teladorsagia</taxon>
    </lineage>
</organism>
<evidence type="ECO:0000256" key="4">
    <source>
        <dbReference type="ARBA" id="ARBA00022980"/>
    </source>
</evidence>
<dbReference type="PANTHER" id="PTHR12810:SF0">
    <property type="entry name" value="SMALL RIBOSOMAL SUBUNIT PROTEIN MS29"/>
    <property type="match status" value="1"/>
</dbReference>
<proteinExistence type="inferred from homology"/>
<evidence type="ECO:0000256" key="2">
    <source>
        <dbReference type="ARBA" id="ARBA00009863"/>
    </source>
</evidence>
<evidence type="ECO:0000256" key="5">
    <source>
        <dbReference type="ARBA" id="ARBA00023128"/>
    </source>
</evidence>
<reference evidence="8 9" key="1">
    <citation type="submission" date="2015-09" db="EMBL/GenBank/DDBJ databases">
        <title>Draft genome of the parasitic nematode Teladorsagia circumcincta isolate WARC Sus (inbred).</title>
        <authorList>
            <person name="Mitreva M."/>
        </authorList>
    </citation>
    <scope>NUCLEOTIDE SEQUENCE [LARGE SCALE GENOMIC DNA]</scope>
    <source>
        <strain evidence="8 9">S</strain>
    </source>
</reference>
<keyword evidence="6" id="KW-0687">Ribonucleoprotein</keyword>
<dbReference type="EMBL" id="KZ346861">
    <property type="protein sequence ID" value="PIO68912.1"/>
    <property type="molecule type" value="Genomic_DNA"/>
</dbReference>
<dbReference type="InterPro" id="IPR019368">
    <property type="entry name" value="Ribosomal_mS29"/>
</dbReference>
<dbReference type="Pfam" id="PF10236">
    <property type="entry name" value="DAP3"/>
    <property type="match status" value="1"/>
</dbReference>
<keyword evidence="3" id="KW-0809">Transit peptide</keyword>
<dbReference type="PANTHER" id="PTHR12810">
    <property type="entry name" value="MITOCHONDRIAL 28S RIBOSOMAL PROTEIN S29"/>
    <property type="match status" value="1"/>
</dbReference>
<keyword evidence="5" id="KW-0496">Mitochondrion</keyword>
<evidence type="ECO:0000313" key="9">
    <source>
        <dbReference type="Proteomes" id="UP000230423"/>
    </source>
</evidence>
<dbReference type="Proteomes" id="UP000230423">
    <property type="component" value="Unassembled WGS sequence"/>
</dbReference>
<comment type="similarity">
    <text evidence="2">Belongs to the mitochondrion-specific ribosomal protein mS29 family.</text>
</comment>
<evidence type="ECO:0000313" key="8">
    <source>
        <dbReference type="EMBL" id="PIO68912.1"/>
    </source>
</evidence>
<evidence type="ECO:0000256" key="7">
    <source>
        <dbReference type="ARBA" id="ARBA00035140"/>
    </source>
</evidence>
<accession>A0A2G9UGP1</accession>
<dbReference type="OrthoDB" id="274828at2759"/>